<organism evidence="1 2">
    <name type="scientific">[Myrmecia] bisecta</name>
    <dbReference type="NCBI Taxonomy" id="41462"/>
    <lineage>
        <taxon>Eukaryota</taxon>
        <taxon>Viridiplantae</taxon>
        <taxon>Chlorophyta</taxon>
        <taxon>core chlorophytes</taxon>
        <taxon>Trebouxiophyceae</taxon>
        <taxon>Trebouxiales</taxon>
        <taxon>Trebouxiaceae</taxon>
        <taxon>Myrmecia</taxon>
    </lineage>
</organism>
<accession>A0AAW1P9Q9</accession>
<evidence type="ECO:0000313" key="2">
    <source>
        <dbReference type="Proteomes" id="UP001489004"/>
    </source>
</evidence>
<name>A0AAW1P9Q9_9CHLO</name>
<protein>
    <submittedName>
        <fullName evidence="1">Uncharacterized protein</fullName>
    </submittedName>
</protein>
<sequence>MAELGMRTADDLYRVSKEDFAAHHGSGILGSFNNDRLKLLQYTHPECDWQPWRFAAVPKGTWQELTNIRGFLDDFAAAKKITTAAGWQRITPMDLKAAGGGGLIYNKEWNGSVRDLVCAAYP</sequence>
<keyword evidence="2" id="KW-1185">Reference proteome</keyword>
<comment type="caution">
    <text evidence="1">The sequence shown here is derived from an EMBL/GenBank/DDBJ whole genome shotgun (WGS) entry which is preliminary data.</text>
</comment>
<gene>
    <name evidence="1" type="ORF">WJX72_006682</name>
</gene>
<proteinExistence type="predicted"/>
<dbReference type="AlphaFoldDB" id="A0AAW1P9Q9"/>
<evidence type="ECO:0000313" key="1">
    <source>
        <dbReference type="EMBL" id="KAK9805592.1"/>
    </source>
</evidence>
<dbReference type="EMBL" id="JALJOR010000015">
    <property type="protein sequence ID" value="KAK9805592.1"/>
    <property type="molecule type" value="Genomic_DNA"/>
</dbReference>
<dbReference type="Proteomes" id="UP001489004">
    <property type="component" value="Unassembled WGS sequence"/>
</dbReference>
<reference evidence="1 2" key="1">
    <citation type="journal article" date="2024" name="Nat. Commun.">
        <title>Phylogenomics reveals the evolutionary origins of lichenization in chlorophyte algae.</title>
        <authorList>
            <person name="Puginier C."/>
            <person name="Libourel C."/>
            <person name="Otte J."/>
            <person name="Skaloud P."/>
            <person name="Haon M."/>
            <person name="Grisel S."/>
            <person name="Petersen M."/>
            <person name="Berrin J.G."/>
            <person name="Delaux P.M."/>
            <person name="Dal Grande F."/>
            <person name="Keller J."/>
        </authorList>
    </citation>
    <scope>NUCLEOTIDE SEQUENCE [LARGE SCALE GENOMIC DNA]</scope>
    <source>
        <strain evidence="1 2">SAG 2043</strain>
    </source>
</reference>